<proteinExistence type="predicted"/>
<keyword evidence="4" id="KW-1185">Reference proteome</keyword>
<feature type="region of interest" description="Disordered" evidence="1">
    <location>
        <begin position="158"/>
        <end position="218"/>
    </location>
</feature>
<accession>A0AAW1J6V1</accession>
<sequence>MRITCRTYIVVFSLLNFTAAILVALYFSTIIAEILHKLFSTSIFVHLLFNFIIIAIVSKERYRGSSSNELDAFPTYYFELEEPGETGYSDDECNVYEDDLECGGDQGMSYNPDTCDSDYDDHSSGNDYYGSDCCDEDDETSYGDDECGVYEDDLECGGDQGMFYNPDRSDSDYDDSSSGDDSSGDDCFGLDGYNEDDDGSYGETWSDEDEDEEEYDPELERRIEAFIAKVVNGWKEEWSRDNMET</sequence>
<evidence type="ECO:0000256" key="1">
    <source>
        <dbReference type="SAM" id="MobiDB-lite"/>
    </source>
</evidence>
<evidence type="ECO:0000313" key="3">
    <source>
        <dbReference type="EMBL" id="KAK9698682.1"/>
    </source>
</evidence>
<dbReference type="AlphaFoldDB" id="A0AAW1J6V1"/>
<dbReference type="PANTHER" id="PTHR36595">
    <property type="entry name" value="TRANSMEMBRANE PROTEIN"/>
    <property type="match status" value="1"/>
</dbReference>
<dbReference type="PANTHER" id="PTHR36595:SF3">
    <property type="entry name" value="TRANSMEMBRANE PROTEIN"/>
    <property type="match status" value="1"/>
</dbReference>
<keyword evidence="2" id="KW-0472">Membrane</keyword>
<keyword evidence="2" id="KW-0812">Transmembrane</keyword>
<name>A0AAW1J6V1_SAPOF</name>
<comment type="caution">
    <text evidence="3">The sequence shown here is derived from an EMBL/GenBank/DDBJ whole genome shotgun (WGS) entry which is preliminary data.</text>
</comment>
<evidence type="ECO:0000313" key="4">
    <source>
        <dbReference type="Proteomes" id="UP001443914"/>
    </source>
</evidence>
<keyword evidence="2" id="KW-1133">Transmembrane helix</keyword>
<gene>
    <name evidence="3" type="ORF">RND81_08G123200</name>
</gene>
<feature type="transmembrane region" description="Helical" evidence="2">
    <location>
        <begin position="38"/>
        <end position="57"/>
    </location>
</feature>
<feature type="transmembrane region" description="Helical" evidence="2">
    <location>
        <begin position="7"/>
        <end position="32"/>
    </location>
</feature>
<reference evidence="3" key="1">
    <citation type="submission" date="2024-03" db="EMBL/GenBank/DDBJ databases">
        <title>WGS assembly of Saponaria officinalis var. Norfolk2.</title>
        <authorList>
            <person name="Jenkins J."/>
            <person name="Shu S."/>
            <person name="Grimwood J."/>
            <person name="Barry K."/>
            <person name="Goodstein D."/>
            <person name="Schmutz J."/>
            <person name="Leebens-Mack J."/>
            <person name="Osbourn A."/>
        </authorList>
    </citation>
    <scope>NUCLEOTIDE SEQUENCE [LARGE SCALE GENOMIC DNA]</scope>
    <source>
        <strain evidence="3">JIC</strain>
    </source>
</reference>
<feature type="compositionally biased region" description="Acidic residues" evidence="1">
    <location>
        <begin position="172"/>
        <end position="184"/>
    </location>
</feature>
<protein>
    <submittedName>
        <fullName evidence="3">Uncharacterized protein</fullName>
    </submittedName>
</protein>
<feature type="compositionally biased region" description="Acidic residues" evidence="1">
    <location>
        <begin position="193"/>
        <end position="217"/>
    </location>
</feature>
<dbReference type="EMBL" id="JBDFQZ010000008">
    <property type="protein sequence ID" value="KAK9698682.1"/>
    <property type="molecule type" value="Genomic_DNA"/>
</dbReference>
<evidence type="ECO:0000256" key="2">
    <source>
        <dbReference type="SAM" id="Phobius"/>
    </source>
</evidence>
<organism evidence="3 4">
    <name type="scientific">Saponaria officinalis</name>
    <name type="common">Common soapwort</name>
    <name type="synonym">Lychnis saponaria</name>
    <dbReference type="NCBI Taxonomy" id="3572"/>
    <lineage>
        <taxon>Eukaryota</taxon>
        <taxon>Viridiplantae</taxon>
        <taxon>Streptophyta</taxon>
        <taxon>Embryophyta</taxon>
        <taxon>Tracheophyta</taxon>
        <taxon>Spermatophyta</taxon>
        <taxon>Magnoliopsida</taxon>
        <taxon>eudicotyledons</taxon>
        <taxon>Gunneridae</taxon>
        <taxon>Pentapetalae</taxon>
        <taxon>Caryophyllales</taxon>
        <taxon>Caryophyllaceae</taxon>
        <taxon>Caryophylleae</taxon>
        <taxon>Saponaria</taxon>
    </lineage>
</organism>
<dbReference type="Proteomes" id="UP001443914">
    <property type="component" value="Unassembled WGS sequence"/>
</dbReference>